<comment type="caution">
    <text evidence="1">The sequence shown here is derived from an EMBL/GenBank/DDBJ whole genome shotgun (WGS) entry which is preliminary data.</text>
</comment>
<reference evidence="1 2" key="2">
    <citation type="submission" date="2014-05" db="EMBL/GenBank/DDBJ databases">
        <title>Draft genome sequence of Halobacillus karajensis HK-03.</title>
        <authorList>
            <person name="Khelaifia S."/>
            <person name="Croce O."/>
            <person name="Lagier J.C."/>
            <person name="Raoult D."/>
        </authorList>
    </citation>
    <scope>NUCLEOTIDE SEQUENCE [LARGE SCALE GENOMIC DNA]</scope>
    <source>
        <strain evidence="1 2">HD-03</strain>
    </source>
</reference>
<dbReference type="AlphaFoldDB" id="A0A059NW50"/>
<name>A0A059NW50_9BACI</name>
<keyword evidence="2" id="KW-1185">Reference proteome</keyword>
<dbReference type="OrthoDB" id="2867457at2"/>
<gene>
    <name evidence="1" type="ORF">BN983_00743</name>
</gene>
<dbReference type="RefSeq" id="WP_035505890.1">
    <property type="nucleotide sequence ID" value="NZ_CCDH010000001.1"/>
</dbReference>
<sequence length="126" mass="14891">MPNLLSVIHPFTYEKGNNGCSCHEYITFEQGDFLWILDDPFYVDQVGWYIAVQKNDKSPFYMSIPFIDEKYEDRSLFTEMDRELAINIHQFQIDQSLISKDKAAFLYHTEELDKLMAITPDNMYAQ</sequence>
<dbReference type="Proteomes" id="UP000028868">
    <property type="component" value="Unassembled WGS sequence"/>
</dbReference>
<proteinExistence type="predicted"/>
<protein>
    <submittedName>
        <fullName evidence="1">Uncharacterized protein</fullName>
    </submittedName>
</protein>
<dbReference type="EMBL" id="CCDI010000001">
    <property type="protein sequence ID" value="CDQ22530.1"/>
    <property type="molecule type" value="Genomic_DNA"/>
</dbReference>
<organism evidence="1 2">
    <name type="scientific">Halobacillus karajensis</name>
    <dbReference type="NCBI Taxonomy" id="195088"/>
    <lineage>
        <taxon>Bacteria</taxon>
        <taxon>Bacillati</taxon>
        <taxon>Bacillota</taxon>
        <taxon>Bacilli</taxon>
        <taxon>Bacillales</taxon>
        <taxon>Bacillaceae</taxon>
        <taxon>Halobacillus</taxon>
    </lineage>
</organism>
<accession>A0A059NW50</accession>
<reference evidence="2" key="1">
    <citation type="submission" date="2014-03" db="EMBL/GenBank/DDBJ databases">
        <authorList>
            <person name="Urmite Genomes U."/>
        </authorList>
    </citation>
    <scope>NUCLEOTIDE SEQUENCE [LARGE SCALE GENOMIC DNA]</scope>
    <source>
        <strain evidence="2">HD-03</strain>
    </source>
</reference>
<evidence type="ECO:0000313" key="2">
    <source>
        <dbReference type="Proteomes" id="UP000028868"/>
    </source>
</evidence>
<evidence type="ECO:0000313" key="1">
    <source>
        <dbReference type="EMBL" id="CDQ22530.1"/>
    </source>
</evidence>